<dbReference type="AlphaFoldDB" id="A0A0U2VIF3"/>
<dbReference type="PANTHER" id="PTHR32432">
    <property type="entry name" value="CELL DIVISION PROTEIN FTSA-RELATED"/>
    <property type="match status" value="1"/>
</dbReference>
<dbReference type="InterPro" id="IPR050696">
    <property type="entry name" value="FtsA/MreB"/>
</dbReference>
<dbReference type="CDD" id="cd24049">
    <property type="entry name" value="ASKHA_NBD_PilM"/>
    <property type="match status" value="1"/>
</dbReference>
<dbReference type="PATRIC" id="fig|1315283.4.peg.2843"/>
<name>A0A0U2VIF3_9GAMM</name>
<evidence type="ECO:0000259" key="1">
    <source>
        <dbReference type="SMART" id="SM00842"/>
    </source>
</evidence>
<evidence type="ECO:0000313" key="2">
    <source>
        <dbReference type="EMBL" id="ALS34256.1"/>
    </source>
</evidence>
<dbReference type="Gene3D" id="3.30.420.40">
    <property type="match status" value="2"/>
</dbReference>
<accession>A0A0U2VIF3</accession>
<dbReference type="SMART" id="SM00842">
    <property type="entry name" value="FtsA"/>
    <property type="match status" value="1"/>
</dbReference>
<sequence length="359" mass="39143">MLSQLFKKPSSMMVGIDIGSHSIKAVLLSETDTGLRLEALAIEPMPKGAMSERTIQDIEAIGNVITKLKRKLPKSLKEAAVAVSGQTVITKVIFMDVTLSDAELESQIEIEADSLIPYPLDEVNLDFEKLSTNAADPSKMNVLLSAARTESVEARVGALEAANLVAKVVDVESYALSRAMDVYYQQLPSDAFNKCVAIVDIGAVLTLVSVVQAGDTIYTRDQVFGGDQYTNSIVAYYNKGFDEAEIGKATGDLPPNYTFEVLAPFQTALLQQVRRAVQMFLTTTGKDQLDYIVLTGGTAMISGFERLLVEELGIHTIVAEPFVNMEISPRVDRNVLQRHRTQFAIATGLALRSFSSCHI</sequence>
<dbReference type="RefSeq" id="WP_058374269.1">
    <property type="nucleotide sequence ID" value="NZ_CP011034.1"/>
</dbReference>
<dbReference type="InterPro" id="IPR043129">
    <property type="entry name" value="ATPase_NBD"/>
</dbReference>
<dbReference type="Proteomes" id="UP000065261">
    <property type="component" value="Chromosome I"/>
</dbReference>
<proteinExistence type="predicted"/>
<protein>
    <submittedName>
        <fullName evidence="2">Type IV pilus assembly protein PilM</fullName>
    </submittedName>
</protein>
<dbReference type="GO" id="GO:0051301">
    <property type="term" value="P:cell division"/>
    <property type="evidence" value="ECO:0007669"/>
    <property type="project" value="InterPro"/>
</dbReference>
<dbReference type="SUPFAM" id="SSF53067">
    <property type="entry name" value="Actin-like ATPase domain"/>
    <property type="match status" value="2"/>
</dbReference>
<dbReference type="NCBIfam" id="TIGR01175">
    <property type="entry name" value="pilM"/>
    <property type="match status" value="1"/>
</dbReference>
<evidence type="ECO:0000313" key="3">
    <source>
        <dbReference type="Proteomes" id="UP000065261"/>
    </source>
</evidence>
<dbReference type="OrthoDB" id="9773403at2"/>
<dbReference type="PIRSF" id="PIRSF019169">
    <property type="entry name" value="PilM"/>
    <property type="match status" value="1"/>
</dbReference>
<organism evidence="2">
    <name type="scientific">Pseudoalteromonas translucida KMM 520</name>
    <dbReference type="NCBI Taxonomy" id="1315283"/>
    <lineage>
        <taxon>Bacteria</taxon>
        <taxon>Pseudomonadati</taxon>
        <taxon>Pseudomonadota</taxon>
        <taxon>Gammaproteobacteria</taxon>
        <taxon>Alteromonadales</taxon>
        <taxon>Pseudoalteromonadaceae</taxon>
        <taxon>Pseudoalteromonas</taxon>
    </lineage>
</organism>
<dbReference type="Gene3D" id="3.30.1490.300">
    <property type="match status" value="1"/>
</dbReference>
<dbReference type="EMBL" id="CP011034">
    <property type="protein sequence ID" value="ALS34256.1"/>
    <property type="molecule type" value="Genomic_DNA"/>
</dbReference>
<dbReference type="Pfam" id="PF11104">
    <property type="entry name" value="PilM_2"/>
    <property type="match status" value="1"/>
</dbReference>
<dbReference type="PANTHER" id="PTHR32432:SF3">
    <property type="entry name" value="ETHANOLAMINE UTILIZATION PROTEIN EUTJ"/>
    <property type="match status" value="1"/>
</dbReference>
<reference evidence="2 3" key="1">
    <citation type="submission" date="2015-03" db="EMBL/GenBank/DDBJ databases">
        <authorList>
            <person name="Murphy D."/>
        </authorList>
    </citation>
    <scope>NUCLEOTIDE SEQUENCE [LARGE SCALE GENOMIC DNA]</scope>
    <source>
        <strain evidence="2 3">KMM 520</strain>
    </source>
</reference>
<gene>
    <name evidence="2" type="primary">pilM</name>
    <name evidence="2" type="ORF">PTRA_a3256</name>
</gene>
<feature type="domain" description="SHS2" evidence="1">
    <location>
        <begin position="13"/>
        <end position="180"/>
    </location>
</feature>
<dbReference type="KEGG" id="ptn:PTRA_a3256"/>
<dbReference type="InterPro" id="IPR005883">
    <property type="entry name" value="PilM"/>
</dbReference>
<dbReference type="InterPro" id="IPR003494">
    <property type="entry name" value="SHS2_FtsA"/>
</dbReference>